<dbReference type="EMBL" id="JBANRG010000036">
    <property type="protein sequence ID" value="KAK7449249.1"/>
    <property type="molecule type" value="Genomic_DNA"/>
</dbReference>
<dbReference type="PANTHER" id="PTHR42678:SF34">
    <property type="entry name" value="OS04G0183300 PROTEIN"/>
    <property type="match status" value="1"/>
</dbReference>
<keyword evidence="4" id="KW-1185">Reference proteome</keyword>
<evidence type="ECO:0000313" key="4">
    <source>
        <dbReference type="Proteomes" id="UP001498398"/>
    </source>
</evidence>
<keyword evidence="1" id="KW-0732">Signal</keyword>
<evidence type="ECO:0000313" key="3">
    <source>
        <dbReference type="EMBL" id="KAK7449249.1"/>
    </source>
</evidence>
<dbReference type="Pfam" id="PF01425">
    <property type="entry name" value="Amidase"/>
    <property type="match status" value="1"/>
</dbReference>
<dbReference type="Proteomes" id="UP001498398">
    <property type="component" value="Unassembled WGS sequence"/>
</dbReference>
<gene>
    <name evidence="3" type="ORF">VKT23_013394</name>
</gene>
<sequence length="559" mass="59113">MFGITRWVCIGCWVTLTVNGFVQPQSRVETVELKKQPALPDLYEASVLELQEGLDAGLFTSVDLIKAYFARIDEVNLKGPELRAVIETNPSALAQAAALDYERKTSGKRSLMHGIPILLKDNIATVAEEGMNTTAGSFSLLSSVVPDDAGVVKRLRKAGAIILGKANLSEFAHFRGNLASGWSGRGGQCTAAYFPGSDPCGSSSGSGVAASIGLAAVTLGSETDGSITCPSSQNNLAGIKPTVGLTSRAGVIPISQNQDTVGPIVRSISDAAIVLSVIAGKDPNDNFTLAQPNVVPNYIKALKKDALVGKRIGVPRKVFLDVPDIIDETVAAAFETALTTIKELGATVVDPADLPSAEEILTSNNETIVLDVDFKVQLNEWYESLLENPSGVRSLADLIAFNDANPELEEPTNFTDQSELIESEATTGFNATYFQALAFDHDLGRTRGIDATLQEFNLDALLLPAPGLTTVPAAIAGYPIVTVPLGFYPDNTTTQSAGPLTVYPAPGVPFGLSFLGTAFSEFDLIGFAFAYEQKTQTRLARKAFPAAIPSTQLADVIGK</sequence>
<dbReference type="SUPFAM" id="SSF75304">
    <property type="entry name" value="Amidase signature (AS) enzymes"/>
    <property type="match status" value="1"/>
</dbReference>
<protein>
    <recommendedName>
        <fullName evidence="2">Amidase domain-containing protein</fullName>
    </recommendedName>
</protein>
<dbReference type="InterPro" id="IPR036928">
    <property type="entry name" value="AS_sf"/>
</dbReference>
<feature type="domain" description="Amidase" evidence="2">
    <location>
        <begin position="63"/>
        <end position="524"/>
    </location>
</feature>
<dbReference type="PANTHER" id="PTHR42678">
    <property type="entry name" value="AMIDASE"/>
    <property type="match status" value="1"/>
</dbReference>
<evidence type="ECO:0000259" key="2">
    <source>
        <dbReference type="Pfam" id="PF01425"/>
    </source>
</evidence>
<reference evidence="3 4" key="1">
    <citation type="submission" date="2024-01" db="EMBL/GenBank/DDBJ databases">
        <title>A draft genome for the cacao thread blight pathogen Marasmiellus scandens.</title>
        <authorList>
            <person name="Baruah I.K."/>
            <person name="Leung J."/>
            <person name="Bukari Y."/>
            <person name="Amoako-Attah I."/>
            <person name="Meinhardt L.W."/>
            <person name="Bailey B.A."/>
            <person name="Cohen S.P."/>
        </authorList>
    </citation>
    <scope>NUCLEOTIDE SEQUENCE [LARGE SCALE GENOMIC DNA]</scope>
    <source>
        <strain evidence="3 4">GH-19</strain>
    </source>
</reference>
<proteinExistence type="predicted"/>
<dbReference type="Gene3D" id="3.90.1300.10">
    <property type="entry name" value="Amidase signature (AS) domain"/>
    <property type="match status" value="1"/>
</dbReference>
<name>A0ABR1J8K2_9AGAR</name>
<dbReference type="InterPro" id="IPR023631">
    <property type="entry name" value="Amidase_dom"/>
</dbReference>
<evidence type="ECO:0000256" key="1">
    <source>
        <dbReference type="SAM" id="SignalP"/>
    </source>
</evidence>
<feature type="chain" id="PRO_5046578152" description="Amidase domain-containing protein" evidence="1">
    <location>
        <begin position="21"/>
        <end position="559"/>
    </location>
</feature>
<accession>A0ABR1J8K2</accession>
<organism evidence="3 4">
    <name type="scientific">Marasmiellus scandens</name>
    <dbReference type="NCBI Taxonomy" id="2682957"/>
    <lineage>
        <taxon>Eukaryota</taxon>
        <taxon>Fungi</taxon>
        <taxon>Dikarya</taxon>
        <taxon>Basidiomycota</taxon>
        <taxon>Agaricomycotina</taxon>
        <taxon>Agaricomycetes</taxon>
        <taxon>Agaricomycetidae</taxon>
        <taxon>Agaricales</taxon>
        <taxon>Marasmiineae</taxon>
        <taxon>Omphalotaceae</taxon>
        <taxon>Marasmiellus</taxon>
    </lineage>
</organism>
<feature type="signal peptide" evidence="1">
    <location>
        <begin position="1"/>
        <end position="20"/>
    </location>
</feature>
<comment type="caution">
    <text evidence="3">The sequence shown here is derived from an EMBL/GenBank/DDBJ whole genome shotgun (WGS) entry which is preliminary data.</text>
</comment>